<name>A0A7S4URD5_9DINO</name>
<reference evidence="3" key="1">
    <citation type="submission" date="2021-01" db="EMBL/GenBank/DDBJ databases">
        <authorList>
            <person name="Corre E."/>
            <person name="Pelletier E."/>
            <person name="Niang G."/>
            <person name="Scheremetjew M."/>
            <person name="Finn R."/>
            <person name="Kale V."/>
            <person name="Holt S."/>
            <person name="Cochrane G."/>
            <person name="Meng A."/>
            <person name="Brown T."/>
            <person name="Cohen L."/>
        </authorList>
    </citation>
    <scope>NUCLEOTIDE SEQUENCE</scope>
    <source>
        <strain evidence="3">CCMP3105</strain>
    </source>
</reference>
<dbReference type="Gene3D" id="2.60.40.10">
    <property type="entry name" value="Immunoglobulins"/>
    <property type="match status" value="1"/>
</dbReference>
<dbReference type="SMART" id="SM01065">
    <property type="entry name" value="CBM_2"/>
    <property type="match status" value="1"/>
</dbReference>
<dbReference type="GO" id="GO:0005524">
    <property type="term" value="F:ATP binding"/>
    <property type="evidence" value="ECO:0007669"/>
    <property type="project" value="InterPro"/>
</dbReference>
<dbReference type="SMART" id="SM00220">
    <property type="entry name" value="S_TKc"/>
    <property type="match status" value="1"/>
</dbReference>
<dbReference type="AlphaFoldDB" id="A0A7S4URD5"/>
<feature type="domain" description="CBM20" evidence="2">
    <location>
        <begin position="232"/>
        <end position="345"/>
    </location>
</feature>
<dbReference type="InterPro" id="IPR008271">
    <property type="entry name" value="Ser/Thr_kinase_AS"/>
</dbReference>
<evidence type="ECO:0000313" key="3">
    <source>
        <dbReference type="EMBL" id="CAE4567789.1"/>
    </source>
</evidence>
<evidence type="ECO:0000259" key="2">
    <source>
        <dbReference type="PROSITE" id="PS51166"/>
    </source>
</evidence>
<evidence type="ECO:0000259" key="1">
    <source>
        <dbReference type="PROSITE" id="PS50011"/>
    </source>
</evidence>
<accession>A0A7S4URD5</accession>
<dbReference type="InterPro" id="IPR011009">
    <property type="entry name" value="Kinase-like_dom_sf"/>
</dbReference>
<dbReference type="GO" id="GO:0004672">
    <property type="term" value="F:protein kinase activity"/>
    <property type="evidence" value="ECO:0007669"/>
    <property type="project" value="InterPro"/>
</dbReference>
<dbReference type="CDD" id="cd05467">
    <property type="entry name" value="CBM20"/>
    <property type="match status" value="1"/>
</dbReference>
<protein>
    <recommendedName>
        <fullName evidence="4">Non-specific serine/threonine protein kinase</fullName>
    </recommendedName>
</protein>
<dbReference type="SUPFAM" id="SSF49452">
    <property type="entry name" value="Starch-binding domain-like"/>
    <property type="match status" value="1"/>
</dbReference>
<dbReference type="GO" id="GO:2001070">
    <property type="term" value="F:starch binding"/>
    <property type="evidence" value="ECO:0007669"/>
    <property type="project" value="InterPro"/>
</dbReference>
<dbReference type="PROSITE" id="PS50011">
    <property type="entry name" value="PROTEIN_KINASE_DOM"/>
    <property type="match status" value="1"/>
</dbReference>
<dbReference type="InterPro" id="IPR013783">
    <property type="entry name" value="Ig-like_fold"/>
</dbReference>
<dbReference type="InterPro" id="IPR013784">
    <property type="entry name" value="Carb-bd-like_fold"/>
</dbReference>
<proteinExistence type="predicted"/>
<feature type="domain" description="Protein kinase" evidence="1">
    <location>
        <begin position="445"/>
        <end position="736"/>
    </location>
</feature>
<organism evidence="3">
    <name type="scientific">Alexandrium monilatum</name>
    <dbReference type="NCBI Taxonomy" id="311494"/>
    <lineage>
        <taxon>Eukaryota</taxon>
        <taxon>Sar</taxon>
        <taxon>Alveolata</taxon>
        <taxon>Dinophyceae</taxon>
        <taxon>Gonyaulacales</taxon>
        <taxon>Pyrocystaceae</taxon>
        <taxon>Alexandrium</taxon>
    </lineage>
</organism>
<dbReference type="InterPro" id="IPR000719">
    <property type="entry name" value="Prot_kinase_dom"/>
</dbReference>
<evidence type="ECO:0008006" key="4">
    <source>
        <dbReference type="Google" id="ProtNLM"/>
    </source>
</evidence>
<dbReference type="InterPro" id="IPR002044">
    <property type="entry name" value="CBM20"/>
</dbReference>
<dbReference type="PANTHER" id="PTHR24347">
    <property type="entry name" value="SERINE/THREONINE-PROTEIN KINASE"/>
    <property type="match status" value="1"/>
</dbReference>
<dbReference type="EMBL" id="HBNR01011487">
    <property type="protein sequence ID" value="CAE4567789.1"/>
    <property type="molecule type" value="Transcribed_RNA"/>
</dbReference>
<dbReference type="Gene3D" id="3.30.200.20">
    <property type="entry name" value="Phosphorylase Kinase, domain 1"/>
    <property type="match status" value="1"/>
</dbReference>
<sequence length="774" mass="84017">MLRMERSRAQLGRTIEAEHCRRPLLRGGEGCNRDGAWQRRPGLRHGHLKAGTRPLPGSLMRALSEHVTAVHQTLADIAGEWAHEGLAQEDECSHFRMFFGHVRCLRAACDAALELEASADWPCGDSDVETGSTGSCSEYESACVEDGPGAPATTAAEECRGESPLQSVSSSLEYCWEIDRRKDLPAPLCNAGGMIPALNFSAVGPDRGYGTAPANPPPREAWRAEGRALDPALGSIEWKIGFYVNCSHTRLGQHVRVAGSSDALGAWDPLRALPLRTTAADFPLWKSTDALCTDADTAVEYKYVICDQRGAPVCWEEGPNRQLHLSSVRGGAEKSPLVVAETFGQRGDPDRARLQSASTLRSDFAVALCTPRHPVQEPLLLTPSARRHLPPLVSPRSPVQDFTESLAVPLAPQLVREDSFSQLFERADRHGEGDPGEGFQASYELVGDGPLAEGSFGLVWRCRLRATGPEDSNDEDGGGMDGTQYGYDDQEEFAAKIIHKPTVSVRHQGSDISIWDEAHLHRTLQHPNIARLVEYFEDPSTLTLVLECCRGGDLFDSIAAERMRSATGGGFDEHGAATVARHTLGALAYLHSRSIVHRDVKCENVLLERAGAPPAQNVFKLCDFGIAKVDDGEGLRGQVGSPDTVAPEVVAGKVYGCSADLWSIGVVLYMTLAAEAPFHSTTDKQVLQRVVLGDYRFHGGSWETRSQSAISLVESLMTVSPTLRPTAQQALQCQWLQPGMPAHDRPCAQLYVRERADRRFLLPPAPPAESGAAA</sequence>
<dbReference type="SUPFAM" id="SSF56112">
    <property type="entry name" value="Protein kinase-like (PK-like)"/>
    <property type="match status" value="1"/>
</dbReference>
<dbReference type="Pfam" id="PF00686">
    <property type="entry name" value="CBM_20"/>
    <property type="match status" value="1"/>
</dbReference>
<dbReference type="Gene3D" id="1.10.510.10">
    <property type="entry name" value="Transferase(Phosphotransferase) domain 1"/>
    <property type="match status" value="1"/>
</dbReference>
<dbReference type="PROSITE" id="PS00108">
    <property type="entry name" value="PROTEIN_KINASE_ST"/>
    <property type="match status" value="1"/>
</dbReference>
<dbReference type="PROSITE" id="PS51166">
    <property type="entry name" value="CBM20"/>
    <property type="match status" value="1"/>
</dbReference>
<gene>
    <name evidence="3" type="ORF">AMON00008_LOCUS7408</name>
</gene>
<dbReference type="Pfam" id="PF00069">
    <property type="entry name" value="Pkinase"/>
    <property type="match status" value="1"/>
</dbReference>